<reference evidence="1 2" key="1">
    <citation type="submission" date="2023-02" db="EMBL/GenBank/DDBJ databases">
        <title>LHISI_Scaffold_Assembly.</title>
        <authorList>
            <person name="Stuart O.P."/>
            <person name="Cleave R."/>
            <person name="Magrath M.J.L."/>
            <person name="Mikheyev A.S."/>
        </authorList>
    </citation>
    <scope>NUCLEOTIDE SEQUENCE [LARGE SCALE GENOMIC DNA]</scope>
    <source>
        <strain evidence="1">Daus_M_001</strain>
        <tissue evidence="1">Leg muscle</tissue>
    </source>
</reference>
<evidence type="ECO:0000313" key="1">
    <source>
        <dbReference type="EMBL" id="KAJ8867111.1"/>
    </source>
</evidence>
<gene>
    <name evidence="1" type="ORF">PR048_032974</name>
</gene>
<proteinExistence type="predicted"/>
<organism evidence="1 2">
    <name type="scientific">Dryococelus australis</name>
    <dbReference type="NCBI Taxonomy" id="614101"/>
    <lineage>
        <taxon>Eukaryota</taxon>
        <taxon>Metazoa</taxon>
        <taxon>Ecdysozoa</taxon>
        <taxon>Arthropoda</taxon>
        <taxon>Hexapoda</taxon>
        <taxon>Insecta</taxon>
        <taxon>Pterygota</taxon>
        <taxon>Neoptera</taxon>
        <taxon>Polyneoptera</taxon>
        <taxon>Phasmatodea</taxon>
        <taxon>Verophasmatodea</taxon>
        <taxon>Anareolatae</taxon>
        <taxon>Phasmatidae</taxon>
        <taxon>Eurycanthinae</taxon>
        <taxon>Dryococelus</taxon>
    </lineage>
</organism>
<dbReference type="Proteomes" id="UP001159363">
    <property type="component" value="Chromosome 15"/>
</dbReference>
<name>A0ABQ9G3R1_9NEOP</name>
<sequence length="144" mass="16208">MPKEQAKYGIKLLCLIDVNYSYLYNAYIYRGKGSDGAPPFPSRVKTPNSSSAQAVKLLKHGLTLVATMKANKPQIQPEFLPNKTRAVGSRLYGFTKKLTLYFLIQKLSFYSVLCTILNSMTLQLANQKSFCFTMRQNLGLTLLI</sequence>
<keyword evidence="2" id="KW-1185">Reference proteome</keyword>
<comment type="caution">
    <text evidence="1">The sequence shown here is derived from an EMBL/GenBank/DDBJ whole genome shotgun (WGS) entry which is preliminary data.</text>
</comment>
<dbReference type="EMBL" id="JARBHB010000016">
    <property type="protein sequence ID" value="KAJ8867111.1"/>
    <property type="molecule type" value="Genomic_DNA"/>
</dbReference>
<evidence type="ECO:0000313" key="2">
    <source>
        <dbReference type="Proteomes" id="UP001159363"/>
    </source>
</evidence>
<accession>A0ABQ9G3R1</accession>
<protein>
    <submittedName>
        <fullName evidence="1">Uncharacterized protein</fullName>
    </submittedName>
</protein>